<name>A0A4P8XJH1_9BACL</name>
<dbReference type="EMBL" id="CP040396">
    <property type="protein sequence ID" value="QCT02776.1"/>
    <property type="molecule type" value="Genomic_DNA"/>
</dbReference>
<dbReference type="Proteomes" id="UP000300879">
    <property type="component" value="Chromosome"/>
</dbReference>
<dbReference type="AlphaFoldDB" id="A0A4P8XJH1"/>
<organism evidence="1 2">
    <name type="scientific">Paenibacillus algicola</name>
    <dbReference type="NCBI Taxonomy" id="2565926"/>
    <lineage>
        <taxon>Bacteria</taxon>
        <taxon>Bacillati</taxon>
        <taxon>Bacillota</taxon>
        <taxon>Bacilli</taxon>
        <taxon>Bacillales</taxon>
        <taxon>Paenibacillaceae</taxon>
        <taxon>Paenibacillus</taxon>
    </lineage>
</organism>
<sequence length="182" mass="20555">MVNSLTKWFAALLAVLLLNIVPAWEGARRQEDLSRLMIMQTTVKFVDHVRTKGYVTPGMYNDFLQELSNSGGAMQVELEHEHKRYHPEYGDPADPGTFLQSFAVVYDGYYNEEILGVLFPNQAMDLDAPERTYKLTSGDRFSIQVYRSSSSPYGLLSNFIYGASSDAEPGYHYGGVVLNEDY</sequence>
<evidence type="ECO:0000313" key="1">
    <source>
        <dbReference type="EMBL" id="QCT02776.1"/>
    </source>
</evidence>
<dbReference type="OrthoDB" id="2082320at2"/>
<protein>
    <submittedName>
        <fullName evidence="1">Uncharacterized protein</fullName>
    </submittedName>
</protein>
<reference evidence="1 2" key="1">
    <citation type="submission" date="2019-05" db="EMBL/GenBank/DDBJ databases">
        <authorList>
            <person name="Chen C."/>
        </authorList>
    </citation>
    <scope>NUCLEOTIDE SEQUENCE [LARGE SCALE GENOMIC DNA]</scope>
    <source>
        <strain evidence="1 2">HB172198</strain>
    </source>
</reference>
<accession>A0A4P8XJH1</accession>
<dbReference type="KEGG" id="palo:E6C60_2061"/>
<proteinExistence type="predicted"/>
<keyword evidence="2" id="KW-1185">Reference proteome</keyword>
<gene>
    <name evidence="1" type="ORF">E6C60_2061</name>
</gene>
<evidence type="ECO:0000313" key="2">
    <source>
        <dbReference type="Proteomes" id="UP000300879"/>
    </source>
</evidence>
<dbReference type="RefSeq" id="WP_138225756.1">
    <property type="nucleotide sequence ID" value="NZ_CP040396.1"/>
</dbReference>